<dbReference type="Proteomes" id="UP000184050">
    <property type="component" value="Unassembled WGS sequence"/>
</dbReference>
<dbReference type="Pfam" id="PF00034">
    <property type="entry name" value="Cytochrom_C"/>
    <property type="match status" value="1"/>
</dbReference>
<evidence type="ECO:0000256" key="1">
    <source>
        <dbReference type="ARBA" id="ARBA00022617"/>
    </source>
</evidence>
<keyword evidence="1 4" id="KW-0349">Heme</keyword>
<dbReference type="PROSITE" id="PS51007">
    <property type="entry name" value="CYTC"/>
    <property type="match status" value="1"/>
</dbReference>
<dbReference type="OrthoDB" id="9811395at2"/>
<dbReference type="Gene3D" id="1.10.760.10">
    <property type="entry name" value="Cytochrome c-like domain"/>
    <property type="match status" value="1"/>
</dbReference>
<dbReference type="EMBL" id="FQZE01000034">
    <property type="protein sequence ID" value="SHJ85135.1"/>
    <property type="molecule type" value="Genomic_DNA"/>
</dbReference>
<evidence type="ECO:0000256" key="4">
    <source>
        <dbReference type="PROSITE-ProRule" id="PRU00433"/>
    </source>
</evidence>
<sequence>MRINKIAILLLAVALSACGGKGNSGQQQSEPTKQTSGNAVTETKSASADMSNHPGKKVYDSVCLACHMADGSGVPGMHPPLIDTDWVTGDKERLIKITLEGLSGKIEVKGEVYNSLMPPHSHLSDKQIADVLTYIRKSFGNNASEVTKEEVQNVRNDS</sequence>
<dbReference type="PANTHER" id="PTHR35008">
    <property type="entry name" value="BLL4482 PROTEIN-RELATED"/>
    <property type="match status" value="1"/>
</dbReference>
<feature type="chain" id="PRO_5012590390" evidence="6">
    <location>
        <begin position="20"/>
        <end position="158"/>
    </location>
</feature>
<organism evidence="8 9">
    <name type="scientific">Tangfeifania diversioriginum</name>
    <dbReference type="NCBI Taxonomy" id="1168035"/>
    <lineage>
        <taxon>Bacteria</taxon>
        <taxon>Pseudomonadati</taxon>
        <taxon>Bacteroidota</taxon>
        <taxon>Bacteroidia</taxon>
        <taxon>Marinilabiliales</taxon>
        <taxon>Prolixibacteraceae</taxon>
        <taxon>Tangfeifania</taxon>
    </lineage>
</organism>
<dbReference type="GO" id="GO:0020037">
    <property type="term" value="F:heme binding"/>
    <property type="evidence" value="ECO:0007669"/>
    <property type="project" value="InterPro"/>
</dbReference>
<evidence type="ECO:0000256" key="5">
    <source>
        <dbReference type="SAM" id="MobiDB-lite"/>
    </source>
</evidence>
<dbReference type="SUPFAM" id="SSF46626">
    <property type="entry name" value="Cytochrome c"/>
    <property type="match status" value="1"/>
</dbReference>
<dbReference type="PANTHER" id="PTHR35008:SF4">
    <property type="entry name" value="BLL4482 PROTEIN"/>
    <property type="match status" value="1"/>
</dbReference>
<dbReference type="GO" id="GO:0009055">
    <property type="term" value="F:electron transfer activity"/>
    <property type="evidence" value="ECO:0007669"/>
    <property type="project" value="InterPro"/>
</dbReference>
<dbReference type="RefSeq" id="WP_073172703.1">
    <property type="nucleotide sequence ID" value="NZ_FQZE01000034.1"/>
</dbReference>
<dbReference type="GO" id="GO:0046872">
    <property type="term" value="F:metal ion binding"/>
    <property type="evidence" value="ECO:0007669"/>
    <property type="project" value="UniProtKB-KW"/>
</dbReference>
<evidence type="ECO:0000256" key="6">
    <source>
        <dbReference type="SAM" id="SignalP"/>
    </source>
</evidence>
<evidence type="ECO:0000259" key="7">
    <source>
        <dbReference type="PROSITE" id="PS51007"/>
    </source>
</evidence>
<keyword evidence="3 4" id="KW-0408">Iron</keyword>
<dbReference type="STRING" id="1168035.SAMN05444280_13435"/>
<dbReference type="InterPro" id="IPR036909">
    <property type="entry name" value="Cyt_c-like_dom_sf"/>
</dbReference>
<feature type="signal peptide" evidence="6">
    <location>
        <begin position="1"/>
        <end position="19"/>
    </location>
</feature>
<reference evidence="8 9" key="1">
    <citation type="submission" date="2016-11" db="EMBL/GenBank/DDBJ databases">
        <authorList>
            <person name="Jaros S."/>
            <person name="Januszkiewicz K."/>
            <person name="Wedrychowicz H."/>
        </authorList>
    </citation>
    <scope>NUCLEOTIDE SEQUENCE [LARGE SCALE GENOMIC DNA]</scope>
    <source>
        <strain evidence="8 9">DSM 27063</strain>
    </source>
</reference>
<dbReference type="AlphaFoldDB" id="A0A1M6MNQ0"/>
<keyword evidence="6" id="KW-0732">Signal</keyword>
<feature type="region of interest" description="Disordered" evidence="5">
    <location>
        <begin position="21"/>
        <end position="53"/>
    </location>
</feature>
<keyword evidence="9" id="KW-1185">Reference proteome</keyword>
<accession>A0A1M6MNQ0</accession>
<evidence type="ECO:0000256" key="2">
    <source>
        <dbReference type="ARBA" id="ARBA00022723"/>
    </source>
</evidence>
<dbReference type="InterPro" id="IPR009056">
    <property type="entry name" value="Cyt_c-like_dom"/>
</dbReference>
<proteinExistence type="predicted"/>
<protein>
    <submittedName>
        <fullName evidence="8">Cytochrome c, mono-and diheme variants</fullName>
    </submittedName>
</protein>
<dbReference type="PROSITE" id="PS51257">
    <property type="entry name" value="PROKAR_LIPOPROTEIN"/>
    <property type="match status" value="1"/>
</dbReference>
<evidence type="ECO:0000256" key="3">
    <source>
        <dbReference type="ARBA" id="ARBA00023004"/>
    </source>
</evidence>
<evidence type="ECO:0000313" key="9">
    <source>
        <dbReference type="Proteomes" id="UP000184050"/>
    </source>
</evidence>
<feature type="domain" description="Cytochrome c" evidence="7">
    <location>
        <begin position="50"/>
        <end position="139"/>
    </location>
</feature>
<gene>
    <name evidence="8" type="ORF">SAMN05444280_13435</name>
</gene>
<keyword evidence="2 4" id="KW-0479">Metal-binding</keyword>
<evidence type="ECO:0000313" key="8">
    <source>
        <dbReference type="EMBL" id="SHJ85135.1"/>
    </source>
</evidence>
<feature type="compositionally biased region" description="Polar residues" evidence="5">
    <location>
        <begin position="24"/>
        <end position="50"/>
    </location>
</feature>
<name>A0A1M6MNQ0_9BACT</name>
<dbReference type="InterPro" id="IPR051459">
    <property type="entry name" value="Cytochrome_c-type_DH"/>
</dbReference>